<comment type="caution">
    <text evidence="10">The sequence shown here is derived from an EMBL/GenBank/DDBJ whole genome shotgun (WGS) entry which is preliminary data.</text>
</comment>
<organism evidence="10 11">
    <name type="scientific">Stylophora pistillata</name>
    <name type="common">Smooth cauliflower coral</name>
    <dbReference type="NCBI Taxonomy" id="50429"/>
    <lineage>
        <taxon>Eukaryota</taxon>
        <taxon>Metazoa</taxon>
        <taxon>Cnidaria</taxon>
        <taxon>Anthozoa</taxon>
        <taxon>Hexacorallia</taxon>
        <taxon>Scleractinia</taxon>
        <taxon>Astrocoeniina</taxon>
        <taxon>Pocilloporidae</taxon>
        <taxon>Stylophora</taxon>
    </lineage>
</organism>
<dbReference type="EMBL" id="LSMT01000434">
    <property type="protein sequence ID" value="PFX18049.1"/>
    <property type="molecule type" value="Genomic_DNA"/>
</dbReference>
<comment type="cofactor">
    <cofactor evidence="1">
        <name>a divalent metal cation</name>
        <dbReference type="ChEBI" id="CHEBI:60240"/>
    </cofactor>
</comment>
<dbReference type="InterPro" id="IPR027806">
    <property type="entry name" value="HARBI1_dom"/>
</dbReference>
<evidence type="ECO:0000256" key="8">
    <source>
        <dbReference type="SAM" id="MobiDB-lite"/>
    </source>
</evidence>
<feature type="region of interest" description="Disordered" evidence="8">
    <location>
        <begin position="84"/>
        <end position="110"/>
    </location>
</feature>
<dbReference type="PANTHER" id="PTHR23080">
    <property type="entry name" value="THAP DOMAIN PROTEIN"/>
    <property type="match status" value="1"/>
</dbReference>
<dbReference type="OrthoDB" id="5970960at2759"/>
<dbReference type="PANTHER" id="PTHR23080:SF133">
    <property type="entry name" value="SI:CH211-262I1.5-RELATED"/>
    <property type="match status" value="1"/>
</dbReference>
<evidence type="ECO:0000256" key="1">
    <source>
        <dbReference type="ARBA" id="ARBA00001968"/>
    </source>
</evidence>
<keyword evidence="2" id="KW-0479">Metal-binding</keyword>
<keyword evidence="11" id="KW-1185">Reference proteome</keyword>
<sequence>MKKRWIHALRRDVGSFFRISEALKVCSLDFQLSDISKGLGGRMSLNKNAVPSIFAWKQTSPRKRLSPTERPYLRLRKEKRSVPEKESFSVCSEPGKTPETANDIPETGTNENTILRAASTSLNEMPSTEKYLNGVRIPLRLLEKKCANLEKTVADLKDKNQAFQSNVFSLSRFTSDEAMLFCTGFPNYKTFLASFEYLDPGDNGENVRYWLSGERYPQNTMCLHRSWINFMYLRFGVLNIWPAREAVNRTMPEDFRKSYPSIRVIIHCTEVKCAMPSSLLLNSELFSAYKNHTTLRGLVEISPSGAITFISQLYTGSISDRKIVERSGMLDLPFNEGDSVMADKGFILSDILPLGVSLHIPPFLGTSTQMSPEDVVRTQEIARLRIHVERAILIKVNNFIYRIALSY</sequence>
<name>A0A2B4RML2_STYPI</name>
<keyword evidence="4" id="KW-0862">Zinc</keyword>
<feature type="domain" description="THAP-type" evidence="9">
    <location>
        <begin position="1"/>
        <end position="54"/>
    </location>
</feature>
<dbReference type="InterPro" id="IPR006612">
    <property type="entry name" value="THAP_Znf"/>
</dbReference>
<keyword evidence="3 6" id="KW-0863">Zinc-finger</keyword>
<dbReference type="Pfam" id="PF13359">
    <property type="entry name" value="DDE_Tnp_4"/>
    <property type="match status" value="1"/>
</dbReference>
<reference evidence="11" key="1">
    <citation type="journal article" date="2017" name="bioRxiv">
        <title>Comparative analysis of the genomes of Stylophora pistillata and Acropora digitifera provides evidence for extensive differences between species of corals.</title>
        <authorList>
            <person name="Voolstra C.R."/>
            <person name="Li Y."/>
            <person name="Liew Y.J."/>
            <person name="Baumgarten S."/>
            <person name="Zoccola D."/>
            <person name="Flot J.-F."/>
            <person name="Tambutte S."/>
            <person name="Allemand D."/>
            <person name="Aranda M."/>
        </authorList>
    </citation>
    <scope>NUCLEOTIDE SEQUENCE [LARGE SCALE GENOMIC DNA]</scope>
</reference>
<gene>
    <name evidence="10" type="ORF">AWC38_SpisGene17604</name>
</gene>
<evidence type="ECO:0000313" key="10">
    <source>
        <dbReference type="EMBL" id="PFX18049.1"/>
    </source>
</evidence>
<protein>
    <recommendedName>
        <fullName evidence="9">THAP-type domain-containing protein</fullName>
    </recommendedName>
</protein>
<dbReference type="STRING" id="50429.A0A2B4RML2"/>
<evidence type="ECO:0000256" key="2">
    <source>
        <dbReference type="ARBA" id="ARBA00022723"/>
    </source>
</evidence>
<evidence type="ECO:0000256" key="4">
    <source>
        <dbReference type="ARBA" id="ARBA00022833"/>
    </source>
</evidence>
<dbReference type="Proteomes" id="UP000225706">
    <property type="component" value="Unassembled WGS sequence"/>
</dbReference>
<dbReference type="GO" id="GO:0003677">
    <property type="term" value="F:DNA binding"/>
    <property type="evidence" value="ECO:0007669"/>
    <property type="project" value="UniProtKB-UniRule"/>
</dbReference>
<keyword evidence="5 6" id="KW-0238">DNA-binding</keyword>
<evidence type="ECO:0000313" key="11">
    <source>
        <dbReference type="Proteomes" id="UP000225706"/>
    </source>
</evidence>
<accession>A0A2B4RML2</accession>
<evidence type="ECO:0000256" key="5">
    <source>
        <dbReference type="ARBA" id="ARBA00023125"/>
    </source>
</evidence>
<feature type="coiled-coil region" evidence="7">
    <location>
        <begin position="139"/>
        <end position="166"/>
    </location>
</feature>
<evidence type="ECO:0000256" key="7">
    <source>
        <dbReference type="SAM" id="Coils"/>
    </source>
</evidence>
<keyword evidence="7" id="KW-0175">Coiled coil</keyword>
<dbReference type="AlphaFoldDB" id="A0A2B4RML2"/>
<evidence type="ECO:0000256" key="6">
    <source>
        <dbReference type="PROSITE-ProRule" id="PRU00309"/>
    </source>
</evidence>
<evidence type="ECO:0000259" key="9">
    <source>
        <dbReference type="PROSITE" id="PS50950"/>
    </source>
</evidence>
<proteinExistence type="predicted"/>
<dbReference type="PROSITE" id="PS50950">
    <property type="entry name" value="ZF_THAP"/>
    <property type="match status" value="1"/>
</dbReference>
<evidence type="ECO:0000256" key="3">
    <source>
        <dbReference type="ARBA" id="ARBA00022771"/>
    </source>
</evidence>
<dbReference type="GO" id="GO:0008270">
    <property type="term" value="F:zinc ion binding"/>
    <property type="evidence" value="ECO:0007669"/>
    <property type="project" value="UniProtKB-KW"/>
</dbReference>